<sequence>MSSPAILQLYQDPQAGASWRKGLTALHFLDIGLSERGQMRLWERSKRAAWRGPIREWSIRRYEALRRAVTENKIGLMYRSN</sequence>
<name>A0A117NPH4_PENFR</name>
<organism evidence="1 2">
    <name type="scientific">Penicillium freii</name>
    <dbReference type="NCBI Taxonomy" id="48697"/>
    <lineage>
        <taxon>Eukaryota</taxon>
        <taxon>Fungi</taxon>
        <taxon>Dikarya</taxon>
        <taxon>Ascomycota</taxon>
        <taxon>Pezizomycotina</taxon>
        <taxon>Eurotiomycetes</taxon>
        <taxon>Eurotiomycetidae</taxon>
        <taxon>Eurotiales</taxon>
        <taxon>Aspergillaceae</taxon>
        <taxon>Penicillium</taxon>
    </lineage>
</organism>
<accession>A0A117NPH4</accession>
<comment type="caution">
    <text evidence="1">The sequence shown here is derived from an EMBL/GenBank/DDBJ whole genome shotgun (WGS) entry which is preliminary data.</text>
</comment>
<dbReference type="Proteomes" id="UP000055045">
    <property type="component" value="Unassembled WGS sequence"/>
</dbReference>
<evidence type="ECO:0000313" key="2">
    <source>
        <dbReference type="Proteomes" id="UP000055045"/>
    </source>
</evidence>
<dbReference type="AlphaFoldDB" id="A0A117NPH4"/>
<evidence type="ECO:0000313" key="1">
    <source>
        <dbReference type="EMBL" id="KUM62438.1"/>
    </source>
</evidence>
<protein>
    <submittedName>
        <fullName evidence="1">Uncharacterized protein</fullName>
    </submittedName>
</protein>
<dbReference type="EMBL" id="LLXE01000100">
    <property type="protein sequence ID" value="KUM62438.1"/>
    <property type="molecule type" value="Genomic_DNA"/>
</dbReference>
<proteinExistence type="predicted"/>
<reference evidence="1 2" key="1">
    <citation type="submission" date="2015-10" db="EMBL/GenBank/DDBJ databases">
        <title>Genome sequencing of Penicillium freii.</title>
        <authorList>
            <person name="Nguyen H.D."/>
            <person name="Visagie C.M."/>
            <person name="Seifert K.A."/>
        </authorList>
    </citation>
    <scope>NUCLEOTIDE SEQUENCE [LARGE SCALE GENOMIC DNA]</scope>
    <source>
        <strain evidence="1 2">DAOM 242723</strain>
    </source>
</reference>
<gene>
    <name evidence="1" type="ORF">ACN42_g4668</name>
</gene>
<keyword evidence="2" id="KW-1185">Reference proteome</keyword>